<sequence length="72" mass="8329">NLRFGIAMDNMVQGLCLFDRDMQLVVCNGRYADMFGLPARLTRPGTAFLDLLRHRIERNLYHGDPEAYLAER</sequence>
<comment type="caution">
    <text evidence="1">The sequence shown here is derived from an EMBL/GenBank/DDBJ whole genome shotgun (WGS) entry which is preliminary data.</text>
</comment>
<dbReference type="Proteomes" id="UP000323142">
    <property type="component" value="Unassembled WGS sequence"/>
</dbReference>
<reference evidence="1 2" key="1">
    <citation type="submission" date="2019-09" db="EMBL/GenBank/DDBJ databases">
        <title>Salinarimonas rosea gen. nov., sp. nov., a new member of the a-2 subgroup of the Proteobacteria.</title>
        <authorList>
            <person name="Liu J."/>
        </authorList>
    </citation>
    <scope>NUCLEOTIDE SEQUENCE [LARGE SCALE GENOMIC DNA]</scope>
    <source>
        <strain evidence="1 2">BN140002</strain>
    </source>
</reference>
<gene>
    <name evidence="1" type="ORF">F0L46_25375</name>
</gene>
<dbReference type="SUPFAM" id="SSF55785">
    <property type="entry name" value="PYP-like sensor domain (PAS domain)"/>
    <property type="match status" value="1"/>
</dbReference>
<name>A0A5B2UVI2_9HYPH</name>
<organism evidence="1 2">
    <name type="scientific">Salinarimonas soli</name>
    <dbReference type="NCBI Taxonomy" id="1638099"/>
    <lineage>
        <taxon>Bacteria</taxon>
        <taxon>Pseudomonadati</taxon>
        <taxon>Pseudomonadota</taxon>
        <taxon>Alphaproteobacteria</taxon>
        <taxon>Hyphomicrobiales</taxon>
        <taxon>Salinarimonadaceae</taxon>
        <taxon>Salinarimonas</taxon>
    </lineage>
</organism>
<feature type="non-terminal residue" evidence="1">
    <location>
        <position position="1"/>
    </location>
</feature>
<dbReference type="EMBL" id="VUOA01000093">
    <property type="protein sequence ID" value="KAA2230370.1"/>
    <property type="molecule type" value="Genomic_DNA"/>
</dbReference>
<dbReference type="AlphaFoldDB" id="A0A5B2UVI2"/>
<dbReference type="OrthoDB" id="9806130at2"/>
<dbReference type="RefSeq" id="WP_149822395.1">
    <property type="nucleotide sequence ID" value="NZ_VUOA01000093.1"/>
</dbReference>
<evidence type="ECO:0000313" key="2">
    <source>
        <dbReference type="Proteomes" id="UP000323142"/>
    </source>
</evidence>
<protein>
    <submittedName>
        <fullName evidence="1">Uncharacterized protein</fullName>
    </submittedName>
</protein>
<feature type="non-terminal residue" evidence="1">
    <location>
        <position position="72"/>
    </location>
</feature>
<keyword evidence="2" id="KW-1185">Reference proteome</keyword>
<accession>A0A5B2UVI2</accession>
<dbReference type="Pfam" id="PF12860">
    <property type="entry name" value="PAS_7"/>
    <property type="match status" value="1"/>
</dbReference>
<dbReference type="InterPro" id="IPR035965">
    <property type="entry name" value="PAS-like_dom_sf"/>
</dbReference>
<proteinExistence type="predicted"/>
<reference evidence="1 2" key="2">
    <citation type="submission" date="2019-09" db="EMBL/GenBank/DDBJ databases">
        <authorList>
            <person name="Jin C."/>
        </authorList>
    </citation>
    <scope>NUCLEOTIDE SEQUENCE [LARGE SCALE GENOMIC DNA]</scope>
    <source>
        <strain evidence="1 2">BN140002</strain>
    </source>
</reference>
<evidence type="ECO:0000313" key="1">
    <source>
        <dbReference type="EMBL" id="KAA2230370.1"/>
    </source>
</evidence>